<keyword evidence="2" id="KW-0472">Membrane</keyword>
<keyword evidence="3" id="KW-1185">Reference proteome</keyword>
<dbReference type="PANTHER" id="PTHR11051">
    <property type="entry name" value="GLYCOSYL HYDROLASE-RELATED"/>
    <property type="match status" value="1"/>
</dbReference>
<dbReference type="Gene3D" id="2.60.420.10">
    <property type="entry name" value="Maltose phosphorylase, domain 3"/>
    <property type="match status" value="1"/>
</dbReference>
<name>A0ABM0MP07_SACKO</name>
<dbReference type="SUPFAM" id="SSF48208">
    <property type="entry name" value="Six-hairpin glycosidases"/>
    <property type="match status" value="1"/>
</dbReference>
<gene>
    <name evidence="4" type="primary">LOC102802558</name>
</gene>
<dbReference type="Proteomes" id="UP000694865">
    <property type="component" value="Unplaced"/>
</dbReference>
<evidence type="ECO:0000313" key="4">
    <source>
        <dbReference type="RefSeq" id="XP_006821748.1"/>
    </source>
</evidence>
<dbReference type="PANTHER" id="PTHR11051:SF8">
    <property type="entry name" value="PROTEIN-GLUCOSYLGALACTOSYLHYDROXYLYSINE GLUCOSIDASE"/>
    <property type="match status" value="1"/>
</dbReference>
<keyword evidence="2" id="KW-1133">Transmembrane helix</keyword>
<accession>A0ABM0MP07</accession>
<protein>
    <submittedName>
        <fullName evidence="4">Acid trehalase-like protein 1-like</fullName>
    </submittedName>
</protein>
<feature type="transmembrane region" description="Helical" evidence="2">
    <location>
        <begin position="42"/>
        <end position="63"/>
    </location>
</feature>
<dbReference type="RefSeq" id="XP_006821748.1">
    <property type="nucleotide sequence ID" value="XM_006821685.1"/>
</dbReference>
<dbReference type="InterPro" id="IPR008928">
    <property type="entry name" value="6-hairpin_glycosidase_sf"/>
</dbReference>
<reference evidence="4" key="1">
    <citation type="submission" date="2025-08" db="UniProtKB">
        <authorList>
            <consortium name="RefSeq"/>
        </authorList>
    </citation>
    <scope>IDENTIFICATION</scope>
    <source>
        <tissue evidence="4">Testes</tissue>
    </source>
</reference>
<comment type="similarity">
    <text evidence="1">Belongs to the glycosyl hydrolase 65 family.</text>
</comment>
<evidence type="ECO:0000256" key="1">
    <source>
        <dbReference type="ARBA" id="ARBA00006768"/>
    </source>
</evidence>
<proteinExistence type="inferred from homology"/>
<evidence type="ECO:0000313" key="3">
    <source>
        <dbReference type="Proteomes" id="UP000694865"/>
    </source>
</evidence>
<dbReference type="GeneID" id="102802558"/>
<organism evidence="3 4">
    <name type="scientific">Saccoglossus kowalevskii</name>
    <name type="common">Acorn worm</name>
    <dbReference type="NCBI Taxonomy" id="10224"/>
    <lineage>
        <taxon>Eukaryota</taxon>
        <taxon>Metazoa</taxon>
        <taxon>Hemichordata</taxon>
        <taxon>Enteropneusta</taxon>
        <taxon>Harrimaniidae</taxon>
        <taxon>Saccoglossus</taxon>
    </lineage>
</organism>
<sequence length="146" mass="16603">MFAIGWLELKDFEKADKIFKRSYAHIQEPFKTWSEVPDGGGAYNFITGMGGFLQTIIFGYAGIRIYSDHLEMNPVLPYETNNFVLHGVHYLGSAFMLEISDTMVTVTRTTKNENSPELHLVQNDKSIPLSFEKSVSVPREKLIIQP</sequence>
<keyword evidence="2" id="KW-0812">Transmembrane</keyword>
<evidence type="ECO:0000256" key="2">
    <source>
        <dbReference type="SAM" id="Phobius"/>
    </source>
</evidence>